<dbReference type="PANTHER" id="PTHR12308">
    <property type="entry name" value="ANOCTAMIN"/>
    <property type="match status" value="1"/>
</dbReference>
<feature type="transmembrane region" description="Helical" evidence="6">
    <location>
        <begin position="201"/>
        <end position="218"/>
    </location>
</feature>
<dbReference type="InterPro" id="IPR007632">
    <property type="entry name" value="Anoctamin"/>
</dbReference>
<evidence type="ECO:0000256" key="6">
    <source>
        <dbReference type="SAM" id="Phobius"/>
    </source>
</evidence>
<evidence type="ECO:0000256" key="4">
    <source>
        <dbReference type="ARBA" id="ARBA00023136"/>
    </source>
</evidence>
<name>A0A1E4S2J1_CYBJN</name>
<feature type="compositionally biased region" description="Basic and acidic residues" evidence="5">
    <location>
        <begin position="688"/>
        <end position="703"/>
    </location>
</feature>
<feature type="compositionally biased region" description="Polar residues" evidence="5">
    <location>
        <begin position="857"/>
        <end position="866"/>
    </location>
</feature>
<keyword evidence="3 6" id="KW-1133">Transmembrane helix</keyword>
<dbReference type="AlphaFoldDB" id="A0A1E4S2J1"/>
<dbReference type="GO" id="GO:0016020">
    <property type="term" value="C:membrane"/>
    <property type="evidence" value="ECO:0007669"/>
    <property type="project" value="UniProtKB-SubCell"/>
</dbReference>
<dbReference type="Proteomes" id="UP000094389">
    <property type="component" value="Unassembled WGS sequence"/>
</dbReference>
<dbReference type="Pfam" id="PF20877">
    <property type="entry name" value="Anoctamin_N"/>
    <property type="match status" value="1"/>
</dbReference>
<feature type="domain" description="Anoctamin alpha-beta plait" evidence="8">
    <location>
        <begin position="8"/>
        <end position="128"/>
    </location>
</feature>
<organism evidence="9 10">
    <name type="scientific">Cyberlindnera jadinii (strain ATCC 18201 / CBS 1600 / BCRC 20928 / JCM 3617 / NBRC 0987 / NRRL Y-1542)</name>
    <name type="common">Torula yeast</name>
    <name type="synonym">Candida utilis</name>
    <dbReference type="NCBI Taxonomy" id="983966"/>
    <lineage>
        <taxon>Eukaryota</taxon>
        <taxon>Fungi</taxon>
        <taxon>Dikarya</taxon>
        <taxon>Ascomycota</taxon>
        <taxon>Saccharomycotina</taxon>
        <taxon>Saccharomycetes</taxon>
        <taxon>Phaffomycetales</taxon>
        <taxon>Phaffomycetaceae</taxon>
        <taxon>Cyberlindnera</taxon>
    </lineage>
</organism>
<dbReference type="OMA" id="MFSTIWP"/>
<evidence type="ECO:0000313" key="10">
    <source>
        <dbReference type="Proteomes" id="UP000094389"/>
    </source>
</evidence>
<evidence type="ECO:0000256" key="5">
    <source>
        <dbReference type="SAM" id="MobiDB-lite"/>
    </source>
</evidence>
<evidence type="ECO:0000256" key="3">
    <source>
        <dbReference type="ARBA" id="ARBA00022989"/>
    </source>
</evidence>
<evidence type="ECO:0008006" key="11">
    <source>
        <dbReference type="Google" id="ProtNLM"/>
    </source>
</evidence>
<dbReference type="Pfam" id="PF04547">
    <property type="entry name" value="Anoctamin"/>
    <property type="match status" value="1"/>
</dbReference>
<feature type="domain" description="Anoctamin transmembrane" evidence="7">
    <location>
        <begin position="160"/>
        <end position="616"/>
    </location>
</feature>
<dbReference type="RefSeq" id="XP_020070750.1">
    <property type="nucleotide sequence ID" value="XM_020215048.1"/>
</dbReference>
<feature type="transmembrane region" description="Helical" evidence="6">
    <location>
        <begin position="304"/>
        <end position="327"/>
    </location>
</feature>
<feature type="region of interest" description="Disordered" evidence="5">
    <location>
        <begin position="678"/>
        <end position="709"/>
    </location>
</feature>
<dbReference type="GeneID" id="30989444"/>
<keyword evidence="2 6" id="KW-0812">Transmembrane</keyword>
<feature type="region of interest" description="Disordered" evidence="5">
    <location>
        <begin position="746"/>
        <end position="866"/>
    </location>
</feature>
<dbReference type="PANTHER" id="PTHR12308:SF73">
    <property type="entry name" value="ANOCTAMIN"/>
    <property type="match status" value="1"/>
</dbReference>
<dbReference type="EMBL" id="KV453930">
    <property type="protein sequence ID" value="ODV73711.1"/>
    <property type="molecule type" value="Genomic_DNA"/>
</dbReference>
<feature type="region of interest" description="Disordered" evidence="5">
    <location>
        <begin position="932"/>
        <end position="1009"/>
    </location>
</feature>
<reference evidence="9 10" key="1">
    <citation type="journal article" date="2016" name="Proc. Natl. Acad. Sci. U.S.A.">
        <title>Comparative genomics of biotechnologically important yeasts.</title>
        <authorList>
            <person name="Riley R."/>
            <person name="Haridas S."/>
            <person name="Wolfe K.H."/>
            <person name="Lopes M.R."/>
            <person name="Hittinger C.T."/>
            <person name="Goeker M."/>
            <person name="Salamov A.A."/>
            <person name="Wisecaver J.H."/>
            <person name="Long T.M."/>
            <person name="Calvey C.H."/>
            <person name="Aerts A.L."/>
            <person name="Barry K.W."/>
            <person name="Choi C."/>
            <person name="Clum A."/>
            <person name="Coughlan A.Y."/>
            <person name="Deshpande S."/>
            <person name="Douglass A.P."/>
            <person name="Hanson S.J."/>
            <person name="Klenk H.-P."/>
            <person name="LaButti K.M."/>
            <person name="Lapidus A."/>
            <person name="Lindquist E.A."/>
            <person name="Lipzen A.M."/>
            <person name="Meier-Kolthoff J.P."/>
            <person name="Ohm R.A."/>
            <person name="Otillar R.P."/>
            <person name="Pangilinan J.L."/>
            <person name="Peng Y."/>
            <person name="Rokas A."/>
            <person name="Rosa C.A."/>
            <person name="Scheuner C."/>
            <person name="Sibirny A.A."/>
            <person name="Slot J.C."/>
            <person name="Stielow J.B."/>
            <person name="Sun H."/>
            <person name="Kurtzman C.P."/>
            <person name="Blackwell M."/>
            <person name="Grigoriev I.V."/>
            <person name="Jeffries T.W."/>
        </authorList>
    </citation>
    <scope>NUCLEOTIDE SEQUENCE [LARGE SCALE GENOMIC DNA]</scope>
    <source>
        <strain evidence="10">ATCC 18201 / CBS 1600 / BCRC 20928 / JCM 3617 / NBRC 0987 / NRRL Y-1542</strain>
    </source>
</reference>
<sequence>MTAITELNPDVVIHVRFPQQDGSATPEAEKSLSKLLSQLDKFGFHSQIRPDDFEQLLVFVKLSNEKLSQLLKDQSVKEYLYGLRNEFGDNDSNLSSNDRIPLVYGALVNPLDEGGAGITVNSGDWAFVTKIVPIWDAKESESLLKSVLKFSFTERDIERIREVAGSRVALYFEFLRNYYNWLVIASIGGVISSLLFKRFSIIFTFLNTLWGIIFLSSWKKREDVLRIQWGLQGVDKIQVRRQEYVGVTNELDSTYSPNAGRTLKKLAFIPVAIVAAIILLSYQIACFFIEIFLTEIYQGPGKLVLGLVPTALIVGGVPIFTAIYEIFINKALTWENHEFQSTFEKSQLEKLYVYNFLSSYVPLFITAFFYLPFGHIVNSYLQSIGYYTSYWRIPIVNERYQINTQRLITQFSYFTLTAQVVSLLTENVVPIALKLVKQRINANKKFANLLDAPEEKKYLDNVREQLDRPSFDVNSEYRELATQFGYIVLFGPVWSLSPLASLFFNWIEIRGDVEKLLFESSRPIPQRVESIRPWNTHLRILTLIGSVVGPLVTTMYRDEDNVLQSSDYSYTKSVVSTSGWKLFAICLICENLFLGLSFAVDAILGSRDDRVEREHNESNVHLRRSYVEAYVKSDLSKNTTALSHRDDWEEFHNEKVLKQALELPSLLAGANKLKVKEKGLESENNTNIEEKSSGFQQHEKSDLRSTVASKSIPKTEVPVILIAEQTTPATTANGTSQPSQVAVPISTKLNSSGNSNSTIPAVTNATISPSKENEETANSNNTDDSPTKRSSISSFSSSLAGATLPPDFEKRLSNSRLNVISPAQRERTPDLRKVDTPASKDSASSSTGSKQRESRENQSTTVPLETPLSQAAATLNDTIEATSANVASSAKSSNTEVAHKANNAVQTFSEKAQAVVAASSATVKQEIAKATTDVPSVAEPQHTVEPVTQNAENHKTLSPPKADFEDHGSLTSRSSSVRKKGLLSKVKGAIKSKGGPHSPHGSIHNTPKK</sequence>
<evidence type="ECO:0000256" key="2">
    <source>
        <dbReference type="ARBA" id="ARBA00022692"/>
    </source>
</evidence>
<dbReference type="InterPro" id="IPR049452">
    <property type="entry name" value="Anoctamin_TM"/>
</dbReference>
<feature type="transmembrane region" description="Helical" evidence="6">
    <location>
        <begin position="178"/>
        <end position="195"/>
    </location>
</feature>
<evidence type="ECO:0000259" key="7">
    <source>
        <dbReference type="Pfam" id="PF04547"/>
    </source>
</evidence>
<feature type="compositionally biased region" description="Low complexity" evidence="5">
    <location>
        <begin position="836"/>
        <end position="849"/>
    </location>
</feature>
<evidence type="ECO:0000259" key="8">
    <source>
        <dbReference type="Pfam" id="PF20877"/>
    </source>
</evidence>
<dbReference type="STRING" id="983966.A0A1E4S2J1"/>
<keyword evidence="10" id="KW-1185">Reference proteome</keyword>
<feature type="compositionally biased region" description="Basic and acidic residues" evidence="5">
    <location>
        <begin position="824"/>
        <end position="835"/>
    </location>
</feature>
<feature type="compositionally biased region" description="Polar residues" evidence="5">
    <location>
        <begin position="747"/>
        <end position="784"/>
    </location>
</feature>
<evidence type="ECO:0000313" key="9">
    <source>
        <dbReference type="EMBL" id="ODV73711.1"/>
    </source>
</evidence>
<evidence type="ECO:0000256" key="1">
    <source>
        <dbReference type="ARBA" id="ARBA00004141"/>
    </source>
</evidence>
<keyword evidence="4 6" id="KW-0472">Membrane</keyword>
<dbReference type="OrthoDB" id="296386at2759"/>
<accession>A0A1E4S2J1</accession>
<proteinExistence type="predicted"/>
<feature type="transmembrane region" description="Helical" evidence="6">
    <location>
        <begin position="266"/>
        <end position="292"/>
    </location>
</feature>
<dbReference type="GO" id="GO:0032541">
    <property type="term" value="C:cortical endoplasmic reticulum"/>
    <property type="evidence" value="ECO:0007669"/>
    <property type="project" value="TreeGrafter"/>
</dbReference>
<gene>
    <name evidence="9" type="ORF">CYBJADRAFT_167722</name>
</gene>
<dbReference type="InterPro" id="IPR049456">
    <property type="entry name" value="Anoctamin_N_fung"/>
</dbReference>
<dbReference type="GO" id="GO:0005254">
    <property type="term" value="F:chloride channel activity"/>
    <property type="evidence" value="ECO:0007669"/>
    <property type="project" value="TreeGrafter"/>
</dbReference>
<comment type="subcellular location">
    <subcellularLocation>
        <location evidence="1">Membrane</location>
        <topology evidence="1">Multi-pass membrane protein</topology>
    </subcellularLocation>
</comment>
<protein>
    <recommendedName>
        <fullName evidence="11">DUF590-domain-containing protein</fullName>
    </recommendedName>
</protein>
<feature type="transmembrane region" description="Helical" evidence="6">
    <location>
        <begin position="351"/>
        <end position="371"/>
    </location>
</feature>